<dbReference type="EMBL" id="MH645904">
    <property type="protein sequence ID" value="AXQ66642.1"/>
    <property type="molecule type" value="Genomic_DNA"/>
</dbReference>
<dbReference type="Proteomes" id="UP000263435">
    <property type="component" value="Segment"/>
</dbReference>
<accession>A0A385E715</accession>
<organism evidence="1 2">
    <name type="scientific">Vibrio phage vB_VpS_PG07</name>
    <dbReference type="NCBI Taxonomy" id="2301664"/>
    <lineage>
        <taxon>Viruses</taxon>
        <taxon>Duplodnaviria</taxon>
        <taxon>Heunggongvirae</taxon>
        <taxon>Uroviricota</taxon>
        <taxon>Caudoviricetes</taxon>
        <taxon>Demerecviridae</taxon>
        <taxon>Pogseptimavirus</taxon>
        <taxon>Pogseptimavirus PG07</taxon>
    </lineage>
</organism>
<name>A0A385E715_9CAUD</name>
<protein>
    <submittedName>
        <fullName evidence="1">Rhomboid domain-containing protein 3 isoform X2</fullName>
    </submittedName>
</protein>
<keyword evidence="2" id="KW-1185">Reference proteome</keyword>
<reference evidence="1 2" key="1">
    <citation type="submission" date="2018-07" db="EMBL/GenBank/DDBJ databases">
        <title>Sequencing of PG07.</title>
        <authorList>
            <person name="Ding T."/>
        </authorList>
    </citation>
    <scope>NUCLEOTIDE SEQUENCE [LARGE SCALE GENOMIC DNA]</scope>
</reference>
<proteinExistence type="predicted"/>
<dbReference type="GeneID" id="54999367"/>
<sequence length="101" mass="11287">MTKIVISNEDLQDFPTAQAVVGLVAAKRKEGAITFLKNVQGKLKDNWLKACPKDEIVIYGPKPPEAALEYLHMMEYLVRVENSPSLGSIGPEFKITIKWSK</sequence>
<evidence type="ECO:0000313" key="2">
    <source>
        <dbReference type="Proteomes" id="UP000263435"/>
    </source>
</evidence>
<evidence type="ECO:0000313" key="1">
    <source>
        <dbReference type="EMBL" id="AXQ66642.1"/>
    </source>
</evidence>
<dbReference type="RefSeq" id="YP_009808464.1">
    <property type="nucleotide sequence ID" value="NC_048041.1"/>
</dbReference>
<dbReference type="KEGG" id="vg:54999367"/>